<evidence type="ECO:0000313" key="3">
    <source>
        <dbReference type="Proteomes" id="UP000538507"/>
    </source>
</evidence>
<dbReference type="SUPFAM" id="SSF53271">
    <property type="entry name" value="PRTase-like"/>
    <property type="match status" value="1"/>
</dbReference>
<dbReference type="AlphaFoldDB" id="A0AAE2MF16"/>
<protein>
    <recommendedName>
        <fullName evidence="1">PRTase-CE domain-containing protein</fullName>
    </recommendedName>
</protein>
<dbReference type="InterPro" id="IPR029057">
    <property type="entry name" value="PRTase-like"/>
</dbReference>
<name>A0AAE2MF16_RHILE</name>
<comment type="caution">
    <text evidence="2">The sequence shown here is derived from an EMBL/GenBank/DDBJ whole genome shotgun (WGS) entry which is preliminary data.</text>
</comment>
<proteinExistence type="predicted"/>
<evidence type="ECO:0000259" key="1">
    <source>
        <dbReference type="Pfam" id="PF24390"/>
    </source>
</evidence>
<gene>
    <name evidence="2" type="ORF">GGE16_000114</name>
</gene>
<evidence type="ECO:0000313" key="2">
    <source>
        <dbReference type="EMBL" id="MBB4288098.1"/>
    </source>
</evidence>
<accession>A0AAE2MF16</accession>
<dbReference type="Proteomes" id="UP000538507">
    <property type="component" value="Unassembled WGS sequence"/>
</dbReference>
<sequence length="288" mass="33104">MELHSPVDFLEAKIPERIMDISLEQLNEIDEIILQKGWNDLINNKGDMINSITFELFERVNDHEEFELLKSLIRRYFLCTEYDQYCFKIAKHIEGLFYDEAIIIIPVSDKDRKIKSGHAVSYDLTRFLDDDKFSEMLILESLESVGDRIADFNIIVVDDFVGSGSQFRAFVKKCAASYGLQAANVYLYSIAMMAKARERISDFCYAAIPMVELSRSLSDPSDLGQAIDPLQVYGRIEGRADVGRNFRRGFLRSEALVTMKKTPNNTLPIFWCKHDQNGKLWPAIFPRG</sequence>
<dbReference type="RefSeq" id="WP_183631810.1">
    <property type="nucleotide sequence ID" value="NZ_JACHAZ010000002.1"/>
</dbReference>
<dbReference type="Pfam" id="PF24390">
    <property type="entry name" value="PRTase-CE"/>
    <property type="match status" value="1"/>
</dbReference>
<reference evidence="2 3" key="1">
    <citation type="submission" date="2020-08" db="EMBL/GenBank/DDBJ databases">
        <title>Genomic Encyclopedia of Type Strains, Phase IV (KMG-V): Genome sequencing to study the core and pangenomes of soil and plant-associated prokaryotes.</title>
        <authorList>
            <person name="Whitman W."/>
        </authorList>
    </citation>
    <scope>NUCLEOTIDE SEQUENCE [LARGE SCALE GENOMIC DNA]</scope>
    <source>
        <strain evidence="2 3">SEMIA 415</strain>
    </source>
</reference>
<dbReference type="InterPro" id="IPR056920">
    <property type="entry name" value="PRTase-CE"/>
</dbReference>
<dbReference type="EMBL" id="JACIGO010000001">
    <property type="protein sequence ID" value="MBB4288098.1"/>
    <property type="molecule type" value="Genomic_DNA"/>
</dbReference>
<organism evidence="2 3">
    <name type="scientific">Rhizobium leguminosarum</name>
    <dbReference type="NCBI Taxonomy" id="384"/>
    <lineage>
        <taxon>Bacteria</taxon>
        <taxon>Pseudomonadati</taxon>
        <taxon>Pseudomonadota</taxon>
        <taxon>Alphaproteobacteria</taxon>
        <taxon>Hyphomicrobiales</taxon>
        <taxon>Rhizobiaceae</taxon>
        <taxon>Rhizobium/Agrobacterium group</taxon>
        <taxon>Rhizobium</taxon>
    </lineage>
</organism>
<feature type="domain" description="PRTase-CE" evidence="1">
    <location>
        <begin position="63"/>
        <end position="287"/>
    </location>
</feature>